<dbReference type="FunFam" id="2.40.30.10:FF:000007">
    <property type="entry name" value="Translation initiation factor IF-2"/>
    <property type="match status" value="1"/>
</dbReference>
<keyword evidence="4 9" id="KW-0963">Cytoplasm</keyword>
<evidence type="ECO:0000256" key="10">
    <source>
        <dbReference type="RuleBase" id="RU000644"/>
    </source>
</evidence>
<name>A0A418M457_9BACT</name>
<dbReference type="Proteomes" id="UP000283523">
    <property type="component" value="Unassembled WGS sequence"/>
</dbReference>
<evidence type="ECO:0000256" key="11">
    <source>
        <dbReference type="RuleBase" id="RU000645"/>
    </source>
</evidence>
<dbReference type="SUPFAM" id="SSF50447">
    <property type="entry name" value="Translation proteins"/>
    <property type="match status" value="2"/>
</dbReference>
<evidence type="ECO:0000256" key="1">
    <source>
        <dbReference type="ARBA" id="ARBA00004496"/>
    </source>
</evidence>
<dbReference type="SUPFAM" id="SSF52540">
    <property type="entry name" value="P-loop containing nucleoside triphosphate hydrolases"/>
    <property type="match status" value="1"/>
</dbReference>
<feature type="compositionally biased region" description="Low complexity" evidence="12">
    <location>
        <begin position="187"/>
        <end position="198"/>
    </location>
</feature>
<dbReference type="InterPro" id="IPR006847">
    <property type="entry name" value="IF2_N"/>
</dbReference>
<dbReference type="Gene3D" id="2.40.30.10">
    <property type="entry name" value="Translation factors"/>
    <property type="match status" value="2"/>
</dbReference>
<dbReference type="CDD" id="cd03692">
    <property type="entry name" value="mtIF2_IVc"/>
    <property type="match status" value="1"/>
</dbReference>
<evidence type="ECO:0000256" key="6">
    <source>
        <dbReference type="ARBA" id="ARBA00022741"/>
    </source>
</evidence>
<dbReference type="FunFam" id="3.40.50.10050:FF:000001">
    <property type="entry name" value="Translation initiation factor IF-2"/>
    <property type="match status" value="1"/>
</dbReference>
<dbReference type="InterPro" id="IPR000795">
    <property type="entry name" value="T_Tr_GTP-bd_dom"/>
</dbReference>
<comment type="function">
    <text evidence="9 10">One of the essential components for the initiation of protein synthesis. Protects formylmethionyl-tRNA from spontaneous hydrolysis and promotes its binding to the 30S ribosomal subunits. Also involved in the hydrolysis of GTP during the formation of the 70S ribosomal complex.</text>
</comment>
<dbReference type="NCBIfam" id="TIGR00231">
    <property type="entry name" value="small_GTP"/>
    <property type="match status" value="1"/>
</dbReference>
<keyword evidence="6 9" id="KW-0547">Nucleotide-binding</keyword>
<dbReference type="GO" id="GO:0003924">
    <property type="term" value="F:GTPase activity"/>
    <property type="evidence" value="ECO:0007669"/>
    <property type="project" value="UniProtKB-UniRule"/>
</dbReference>
<dbReference type="InterPro" id="IPR000178">
    <property type="entry name" value="TF_IF2_bacterial-like"/>
</dbReference>
<feature type="compositionally biased region" description="Low complexity" evidence="12">
    <location>
        <begin position="406"/>
        <end position="417"/>
    </location>
</feature>
<keyword evidence="7 9" id="KW-0648">Protein biosynthesis</keyword>
<reference evidence="14 15" key="1">
    <citation type="submission" date="2018-08" db="EMBL/GenBank/DDBJ databases">
        <title>Fibrisoma montanum sp. nov., isolated from Danxia mountain soil.</title>
        <authorList>
            <person name="Huang Y."/>
        </authorList>
    </citation>
    <scope>NUCLEOTIDE SEQUENCE [LARGE SCALE GENOMIC DNA]</scope>
    <source>
        <strain evidence="14 15">HYT19</strain>
    </source>
</reference>
<proteinExistence type="inferred from homology"/>
<evidence type="ECO:0000313" key="15">
    <source>
        <dbReference type="Proteomes" id="UP000283523"/>
    </source>
</evidence>
<dbReference type="EMBL" id="QXED01000006">
    <property type="protein sequence ID" value="RIV20597.1"/>
    <property type="molecule type" value="Genomic_DNA"/>
</dbReference>
<feature type="binding site" evidence="9">
    <location>
        <begin position="773"/>
        <end position="776"/>
    </location>
    <ligand>
        <name>GTP</name>
        <dbReference type="ChEBI" id="CHEBI:37565"/>
    </ligand>
</feature>
<dbReference type="CDD" id="cd01887">
    <property type="entry name" value="IF2_eIF5B"/>
    <property type="match status" value="1"/>
</dbReference>
<dbReference type="HAMAP" id="MF_00100_B">
    <property type="entry name" value="IF_2_B"/>
    <property type="match status" value="1"/>
</dbReference>
<dbReference type="PROSITE" id="PS00961">
    <property type="entry name" value="RIBOSOMAL_S28E"/>
    <property type="match status" value="1"/>
</dbReference>
<feature type="compositionally biased region" description="Basic and acidic residues" evidence="12">
    <location>
        <begin position="286"/>
        <end position="302"/>
    </location>
</feature>
<dbReference type="GO" id="GO:0005737">
    <property type="term" value="C:cytoplasm"/>
    <property type="evidence" value="ECO:0007669"/>
    <property type="project" value="UniProtKB-SubCell"/>
</dbReference>
<keyword evidence="5 9" id="KW-0396">Initiation factor</keyword>
<evidence type="ECO:0000259" key="13">
    <source>
        <dbReference type="PROSITE" id="PS51722"/>
    </source>
</evidence>
<evidence type="ECO:0000256" key="7">
    <source>
        <dbReference type="ARBA" id="ARBA00022917"/>
    </source>
</evidence>
<dbReference type="InterPro" id="IPR015760">
    <property type="entry name" value="TIF_IF2"/>
</dbReference>
<evidence type="ECO:0000256" key="2">
    <source>
        <dbReference type="ARBA" id="ARBA00007733"/>
    </source>
</evidence>
<feature type="region of interest" description="Disordered" evidence="12">
    <location>
        <begin position="62"/>
        <end position="573"/>
    </location>
</feature>
<dbReference type="FunFam" id="3.40.50.300:FF:000019">
    <property type="entry name" value="Translation initiation factor IF-2"/>
    <property type="match status" value="1"/>
</dbReference>
<evidence type="ECO:0000256" key="12">
    <source>
        <dbReference type="SAM" id="MobiDB-lite"/>
    </source>
</evidence>
<feature type="compositionally biased region" description="Basic and acidic residues" evidence="12">
    <location>
        <begin position="520"/>
        <end position="537"/>
    </location>
</feature>
<feature type="compositionally biased region" description="Basic and acidic residues" evidence="12">
    <location>
        <begin position="75"/>
        <end position="92"/>
    </location>
</feature>
<feature type="compositionally biased region" description="Low complexity" evidence="12">
    <location>
        <begin position="452"/>
        <end position="474"/>
    </location>
</feature>
<feature type="compositionally biased region" description="Low complexity" evidence="12">
    <location>
        <begin position="271"/>
        <end position="282"/>
    </location>
</feature>
<keyword evidence="15" id="KW-1185">Reference proteome</keyword>
<dbReference type="OrthoDB" id="9811804at2"/>
<dbReference type="Pfam" id="PF04760">
    <property type="entry name" value="IF2_N"/>
    <property type="match status" value="1"/>
</dbReference>
<feature type="domain" description="Tr-type G" evidence="13">
    <location>
        <begin position="663"/>
        <end position="833"/>
    </location>
</feature>
<feature type="compositionally biased region" description="Low complexity" evidence="12">
    <location>
        <begin position="305"/>
        <end position="321"/>
    </location>
</feature>
<gene>
    <name evidence="9" type="primary">infB</name>
    <name evidence="14" type="ORF">DYU11_21375</name>
</gene>
<feature type="compositionally biased region" description="Basic and acidic residues" evidence="12">
    <location>
        <begin position="428"/>
        <end position="451"/>
    </location>
</feature>
<dbReference type="InterPro" id="IPR036925">
    <property type="entry name" value="TIF_IF2_dom3_sf"/>
</dbReference>
<dbReference type="InterPro" id="IPR028626">
    <property type="entry name" value="Ribosomal_eS28_CS"/>
</dbReference>
<dbReference type="SUPFAM" id="SSF52156">
    <property type="entry name" value="Initiation factor IF2/eIF5b, domain 3"/>
    <property type="match status" value="1"/>
</dbReference>
<organism evidence="14 15">
    <name type="scientific">Fibrisoma montanum</name>
    <dbReference type="NCBI Taxonomy" id="2305895"/>
    <lineage>
        <taxon>Bacteria</taxon>
        <taxon>Pseudomonadati</taxon>
        <taxon>Bacteroidota</taxon>
        <taxon>Cytophagia</taxon>
        <taxon>Cytophagales</taxon>
        <taxon>Spirosomataceae</taxon>
        <taxon>Fibrisoma</taxon>
    </lineage>
</organism>
<dbReference type="Gene3D" id="3.40.50.300">
    <property type="entry name" value="P-loop containing nucleotide triphosphate hydrolases"/>
    <property type="match status" value="1"/>
</dbReference>
<feature type="compositionally biased region" description="Basic and acidic residues" evidence="12">
    <location>
        <begin position="322"/>
        <end position="331"/>
    </location>
</feature>
<feature type="compositionally biased region" description="Low complexity" evidence="12">
    <location>
        <begin position="254"/>
        <end position="263"/>
    </location>
</feature>
<feature type="compositionally biased region" description="Pro residues" evidence="12">
    <location>
        <begin position="177"/>
        <end position="186"/>
    </location>
</feature>
<dbReference type="InterPro" id="IPR044145">
    <property type="entry name" value="IF2_II"/>
</dbReference>
<comment type="caution">
    <text evidence="14">The sequence shown here is derived from an EMBL/GenBank/DDBJ whole genome shotgun (WGS) entry which is preliminary data.</text>
</comment>
<feature type="compositionally biased region" description="Low complexity" evidence="12">
    <location>
        <begin position="360"/>
        <end position="369"/>
    </location>
</feature>
<evidence type="ECO:0000256" key="8">
    <source>
        <dbReference type="ARBA" id="ARBA00023134"/>
    </source>
</evidence>
<evidence type="ECO:0000256" key="9">
    <source>
        <dbReference type="HAMAP-Rule" id="MF_00100"/>
    </source>
</evidence>
<feature type="binding site" evidence="9">
    <location>
        <begin position="719"/>
        <end position="723"/>
    </location>
    <ligand>
        <name>GTP</name>
        <dbReference type="ChEBI" id="CHEBI:37565"/>
    </ligand>
</feature>
<feature type="binding site" evidence="9">
    <location>
        <begin position="672"/>
        <end position="679"/>
    </location>
    <ligand>
        <name>GTP</name>
        <dbReference type="ChEBI" id="CHEBI:37565"/>
    </ligand>
</feature>
<feature type="compositionally biased region" description="Pro residues" evidence="12">
    <location>
        <begin position="203"/>
        <end position="233"/>
    </location>
</feature>
<dbReference type="InterPro" id="IPR027417">
    <property type="entry name" value="P-loop_NTPase"/>
</dbReference>
<dbReference type="FunFam" id="2.40.30.10:FF:000008">
    <property type="entry name" value="Translation initiation factor IF-2"/>
    <property type="match status" value="1"/>
</dbReference>
<accession>A0A418M457</accession>
<evidence type="ECO:0000313" key="14">
    <source>
        <dbReference type="EMBL" id="RIV20597.1"/>
    </source>
</evidence>
<evidence type="ECO:0000256" key="5">
    <source>
        <dbReference type="ARBA" id="ARBA00022540"/>
    </source>
</evidence>
<dbReference type="Pfam" id="PF11987">
    <property type="entry name" value="IF-2"/>
    <property type="match status" value="1"/>
</dbReference>
<keyword evidence="8 9" id="KW-0342">GTP-binding</keyword>
<dbReference type="PANTHER" id="PTHR43381:SF5">
    <property type="entry name" value="TR-TYPE G DOMAIN-CONTAINING PROTEIN"/>
    <property type="match status" value="1"/>
</dbReference>
<dbReference type="AlphaFoldDB" id="A0A418M457"/>
<dbReference type="InterPro" id="IPR009000">
    <property type="entry name" value="Transl_B-barrel_sf"/>
</dbReference>
<dbReference type="NCBIfam" id="TIGR00487">
    <property type="entry name" value="IF-2"/>
    <property type="match status" value="1"/>
</dbReference>
<dbReference type="Pfam" id="PF22042">
    <property type="entry name" value="EF-G_D2"/>
    <property type="match status" value="1"/>
</dbReference>
<sequence length="1164" mass="125678">MAEDKSMRLSQVAKILNKGISSVVGSLSAKGFKVDSNPNTKINAEQLEVLAKEYKSNELLTGARRSESSVAVAEPPRRKEEDVILYRRDDAGRPIVDTPKPEASKPAETPRPSTPQPATPSTQSVGTGLPGLKVVGKIDLNARPGTSSSQPAPEQPKVVSPQPAPAPTVERTRPTEPVAPPKPAPTVPAATPPQAEVAKPVEKPQPAPVQPQPVAVTPPAPPKPVETPKPEAPQPVAAQPVARPEEKPAAPVENRQPAAQQPAQPTPTPQQPGNQQRTQPTGNAPQERRDDRRDGQRPHGQADRPANQSNRPANQQNQPRPEQNRPREERTPTPPAAPVTDSDETSVEPETIRAAGSHQLGGLKILGKIELPVNNPRQGGGNSAEDRKKKRKRIRGREGAVGGTGQPNQPGTPREGGQPQGQGGNNFRNDRNDRGPREGGQRDGAPREARDGQGQNQGDRNQAPANRNTNPNQQGQGGGGNNTNNRNQGQGGGGRSNTNTNNRPGQGGGNNANRGGTGRDNNRRDRREAPSEADVRASIRATNARMAGNQPNRGADRRRDRRNERAERSRLLDEQEQLEAKTLKVTEFVSANDLASLMSVSVNEVISVCLNLGMFVSINQRLDAEAITVIADEFGFDVQFVSAEDETEAGVDVEADDPQDLAPRAPIVTIMGHVDHGKTSLLDYIRRAKVAAGEAGGITQHIGAYSVKTADDRMITFLDTPGHEAFTAMRARGAKVTDVVIIVIAADDSVMPQTREAINHAQVAGVPIVFAFSKVDKPGADAEKIRQELATMNLLVEEWGGKYQAQEISSKSGMGVDDLLEKVLLEAELLELKANPSRRALGTVIEASLDKGRGYVSTVLVENGTLRQGDIMLVGAHYGRIRAMTNDRGERIKEAGPATPVQILGLPGAPQAGDKFNVMETEREAREIANKREQLLREQTLRTRKHITLEEIGRRKAIGSFKELNVIVKGDVDGSVEALSDSLLQLSTEEVQVNIIHKAVGQISESDILLASASDAIIVGFQVRPSANARRLAEQEQIEIRLYSIIYDAINEVKDAMEGLLAPTTEEVITGNIEVRDVFKISKVGTVAGCYVTEGTIKRNNKIRVIRDFIVIHTGEISALKRFKDDVGEVRSGYECGLSVKNFNDIEVGDTIEAFEIKEVKRTL</sequence>
<comment type="caution">
    <text evidence="9">Lacks conserved residue(s) required for the propagation of feature annotation.</text>
</comment>
<dbReference type="PROSITE" id="PS51722">
    <property type="entry name" value="G_TR_2"/>
    <property type="match status" value="1"/>
</dbReference>
<dbReference type="GO" id="GO:0003743">
    <property type="term" value="F:translation initiation factor activity"/>
    <property type="evidence" value="ECO:0007669"/>
    <property type="project" value="UniProtKB-UniRule"/>
</dbReference>
<dbReference type="InterPro" id="IPR004161">
    <property type="entry name" value="EFTu-like_2"/>
</dbReference>
<feature type="compositionally biased region" description="Basic and acidic residues" evidence="12">
    <location>
        <begin position="554"/>
        <end position="573"/>
    </location>
</feature>
<comment type="similarity">
    <text evidence="2 9 10">Belongs to the TRAFAC class translation factor GTPase superfamily. Classic translation factor GTPase family. IF-2 subfamily.</text>
</comment>
<feature type="compositionally biased region" description="Gly residues" evidence="12">
    <location>
        <begin position="505"/>
        <end position="518"/>
    </location>
</feature>
<dbReference type="GO" id="GO:0005525">
    <property type="term" value="F:GTP binding"/>
    <property type="evidence" value="ECO:0007669"/>
    <property type="project" value="UniProtKB-KW"/>
</dbReference>
<dbReference type="PROSITE" id="PS01176">
    <property type="entry name" value="IF2"/>
    <property type="match status" value="1"/>
</dbReference>
<dbReference type="Gene3D" id="3.40.50.10050">
    <property type="entry name" value="Translation initiation factor IF- 2, domain 3"/>
    <property type="match status" value="1"/>
</dbReference>
<dbReference type="PANTHER" id="PTHR43381">
    <property type="entry name" value="TRANSLATION INITIATION FACTOR IF-2-RELATED"/>
    <property type="match status" value="1"/>
</dbReference>
<evidence type="ECO:0000256" key="4">
    <source>
        <dbReference type="ARBA" id="ARBA00022490"/>
    </source>
</evidence>
<comment type="subcellular location">
    <subcellularLocation>
        <location evidence="1 9 11">Cytoplasm</location>
    </subcellularLocation>
</comment>
<dbReference type="InterPro" id="IPR023115">
    <property type="entry name" value="TIF_IF2_dom3"/>
</dbReference>
<dbReference type="RefSeq" id="WP_119669764.1">
    <property type="nucleotide sequence ID" value="NZ_QXED01000006.1"/>
</dbReference>
<dbReference type="CDD" id="cd03702">
    <property type="entry name" value="IF2_mtIF2_II"/>
    <property type="match status" value="1"/>
</dbReference>
<dbReference type="InterPro" id="IPR053905">
    <property type="entry name" value="EF-G-like_DII"/>
</dbReference>
<dbReference type="Pfam" id="PF03144">
    <property type="entry name" value="GTP_EFTU_D2"/>
    <property type="match status" value="1"/>
</dbReference>
<dbReference type="Pfam" id="PF00009">
    <property type="entry name" value="GTP_EFTU"/>
    <property type="match status" value="1"/>
</dbReference>
<dbReference type="InterPro" id="IPR005225">
    <property type="entry name" value="Small_GTP-bd"/>
</dbReference>
<evidence type="ECO:0000256" key="3">
    <source>
        <dbReference type="ARBA" id="ARBA00020675"/>
    </source>
</evidence>
<protein>
    <recommendedName>
        <fullName evidence="3 9">Translation initiation factor IF-2</fullName>
    </recommendedName>
</protein>